<keyword evidence="2" id="KW-0614">Plasmid</keyword>
<dbReference type="AlphaFoldDB" id="A0A6C0PA03"/>
<feature type="signal peptide" evidence="1">
    <location>
        <begin position="1"/>
        <end position="18"/>
    </location>
</feature>
<evidence type="ECO:0000313" key="2">
    <source>
        <dbReference type="EMBL" id="QHW35407.1"/>
    </source>
</evidence>
<dbReference type="RefSeq" id="WP_162645554.1">
    <property type="nucleotide sequence ID" value="NZ_CP048287.1"/>
</dbReference>
<dbReference type="EMBL" id="CP048287">
    <property type="protein sequence ID" value="QHW35407.1"/>
    <property type="molecule type" value="Genomic_DNA"/>
</dbReference>
<proteinExistence type="predicted"/>
<organism evidence="2 3">
    <name type="scientific">Paenibacillus rhizovicinus</name>
    <dbReference type="NCBI Taxonomy" id="2704463"/>
    <lineage>
        <taxon>Bacteria</taxon>
        <taxon>Bacillati</taxon>
        <taxon>Bacillota</taxon>
        <taxon>Bacilli</taxon>
        <taxon>Bacillales</taxon>
        <taxon>Paenibacillaceae</taxon>
        <taxon>Paenibacillus</taxon>
    </lineage>
</organism>
<feature type="chain" id="PRO_5039599903" description="YtkA-like domain-containing protein" evidence="1">
    <location>
        <begin position="19"/>
        <end position="137"/>
    </location>
</feature>
<geneLocation type="plasmid" evidence="2 3">
    <name>unnamed1</name>
</geneLocation>
<gene>
    <name evidence="2" type="ORF">GZH47_31390</name>
</gene>
<dbReference type="KEGG" id="prz:GZH47_31390"/>
<keyword evidence="1" id="KW-0732">Signal</keyword>
<keyword evidence="3" id="KW-1185">Reference proteome</keyword>
<accession>A0A6C0PA03</accession>
<reference evidence="2 3" key="1">
    <citation type="submission" date="2020-02" db="EMBL/GenBank/DDBJ databases">
        <title>Paenibacillus sp. nov., isolated from rhizosphere soil of tomato.</title>
        <authorList>
            <person name="Weon H.-Y."/>
            <person name="Lee S.A."/>
        </authorList>
    </citation>
    <scope>NUCLEOTIDE SEQUENCE [LARGE SCALE GENOMIC DNA]</scope>
    <source>
        <strain evidence="2 3">14171R-81</strain>
        <plasmid evidence="2 3">unnamed1</plasmid>
    </source>
</reference>
<sequence>MKKVLVVVLCLMALSVAAAYWKTSGDSAAPALHTEFEQADIRIDVQTESTDLKPMHEAHFDVTLTDSSGKRLTASKVEMTYAMPRMFCGQFNADVKQVTQGTYLAVGVPVMEGYWEAKITVVVNENRLTIKHPFRVT</sequence>
<evidence type="ECO:0000313" key="3">
    <source>
        <dbReference type="Proteomes" id="UP000479114"/>
    </source>
</evidence>
<evidence type="ECO:0000256" key="1">
    <source>
        <dbReference type="SAM" id="SignalP"/>
    </source>
</evidence>
<evidence type="ECO:0008006" key="4">
    <source>
        <dbReference type="Google" id="ProtNLM"/>
    </source>
</evidence>
<protein>
    <recommendedName>
        <fullName evidence="4">YtkA-like domain-containing protein</fullName>
    </recommendedName>
</protein>
<dbReference type="Proteomes" id="UP000479114">
    <property type="component" value="Plasmid unnamed1"/>
</dbReference>
<name>A0A6C0PA03_9BACL</name>